<dbReference type="InterPro" id="IPR013815">
    <property type="entry name" value="ATP_grasp_subdomain_1"/>
</dbReference>
<keyword evidence="3 4" id="KW-0067">ATP-binding</keyword>
<dbReference type="AlphaFoldDB" id="B0CG71"/>
<sequence>MKEKDYKITYVIFKSKKIKYMKNKYHSILIIDECDQPIAYYVLRCLKSGNQNLKISIIIPLNQSSIENNWITFYKYSRYIDRLIIASNEIDSNDFLNEVIQAIQQESIDYIFPASENSFKFVSRHRVQLSSSSNLIALPSQNSLDVTFNKWELSLFLKNRKIPTPKTILPSSITQSNQLSYPILLKPACGSGGENIKKIEEVSVLKSIIHNPIAKNDYKDYILQEYIDGYDIDCNVLCKDGKILTHSVQKPLGIEKGFSPKIDKLHFIHDNSVLSIVKKTMFELQWSGIAHLDLRYCHKTGNLYLIEINPRFWQSLMGSLSIGINFPYLLFLVSAGFDIGDVYYDDQYYAKFSRYIKDILSGSLDYSLDNTNLKYLLTDLNSIANYGIKRFFGSKTIS</sequence>
<dbReference type="HOGENOM" id="CLU_691914_0_0_3"/>
<reference evidence="6 7" key="1">
    <citation type="journal article" date="2008" name="Proc. Natl. Acad. Sci. U.S.A.">
        <title>Niche adaptation and genome expansion in the chlorophyll d-producing cyanobacterium Acaryochloris marina.</title>
        <authorList>
            <person name="Swingley W.D."/>
            <person name="Chen M."/>
            <person name="Cheung P.C."/>
            <person name="Conrad A.L."/>
            <person name="Dejesa L.C."/>
            <person name="Hao J."/>
            <person name="Honchak B.M."/>
            <person name="Karbach L.E."/>
            <person name="Kurdoglu A."/>
            <person name="Lahiri S."/>
            <person name="Mastrian S.D."/>
            <person name="Miyashita H."/>
            <person name="Page L."/>
            <person name="Ramakrishna P."/>
            <person name="Satoh S."/>
            <person name="Sattley W.M."/>
            <person name="Shimada Y."/>
            <person name="Taylor H.L."/>
            <person name="Tomo T."/>
            <person name="Tsuchiya T."/>
            <person name="Wang Z.T."/>
            <person name="Raymond J."/>
            <person name="Mimuro M."/>
            <person name="Blankenship R.E."/>
            <person name="Touchman J.W."/>
        </authorList>
    </citation>
    <scope>NUCLEOTIDE SEQUENCE [LARGE SCALE GENOMIC DNA]</scope>
    <source>
        <strain evidence="7">MBIC 11017</strain>
    </source>
</reference>
<organism evidence="6 7">
    <name type="scientific">Acaryochloris marina (strain MBIC 11017)</name>
    <dbReference type="NCBI Taxonomy" id="329726"/>
    <lineage>
        <taxon>Bacteria</taxon>
        <taxon>Bacillati</taxon>
        <taxon>Cyanobacteriota</taxon>
        <taxon>Cyanophyceae</taxon>
        <taxon>Acaryochloridales</taxon>
        <taxon>Acaryochloridaceae</taxon>
        <taxon>Acaryochloris</taxon>
    </lineage>
</organism>
<dbReference type="Proteomes" id="UP000000268">
    <property type="component" value="Chromosome"/>
</dbReference>
<keyword evidence="2 4" id="KW-0547">Nucleotide-binding</keyword>
<gene>
    <name evidence="6" type="ordered locus">AM1_5677</name>
</gene>
<evidence type="ECO:0000259" key="5">
    <source>
        <dbReference type="PROSITE" id="PS50975"/>
    </source>
</evidence>
<dbReference type="Gene3D" id="3.30.1490.20">
    <property type="entry name" value="ATP-grasp fold, A domain"/>
    <property type="match status" value="1"/>
</dbReference>
<dbReference type="STRING" id="329726.AM1_5677"/>
<dbReference type="Gene3D" id="3.30.470.20">
    <property type="entry name" value="ATP-grasp fold, B domain"/>
    <property type="match status" value="1"/>
</dbReference>
<evidence type="ECO:0000256" key="3">
    <source>
        <dbReference type="ARBA" id="ARBA00022840"/>
    </source>
</evidence>
<evidence type="ECO:0000256" key="2">
    <source>
        <dbReference type="ARBA" id="ARBA00022741"/>
    </source>
</evidence>
<dbReference type="InterPro" id="IPR003806">
    <property type="entry name" value="ATP-grasp_PylC-type"/>
</dbReference>
<keyword evidence="1" id="KW-0436">Ligase</keyword>
<dbReference type="eggNOG" id="COG3919">
    <property type="taxonomic scope" value="Bacteria"/>
</dbReference>
<dbReference type="KEGG" id="amr:AM1_5677"/>
<dbReference type="PANTHER" id="PTHR43585">
    <property type="entry name" value="FUMIPYRROLE BIOSYNTHESIS PROTEIN C"/>
    <property type="match status" value="1"/>
</dbReference>
<evidence type="ECO:0000313" key="6">
    <source>
        <dbReference type="EMBL" id="ABW30624.1"/>
    </source>
</evidence>
<feature type="domain" description="ATP-grasp" evidence="5">
    <location>
        <begin position="154"/>
        <end position="335"/>
    </location>
</feature>
<dbReference type="GO" id="GO:0046872">
    <property type="term" value="F:metal ion binding"/>
    <property type="evidence" value="ECO:0007669"/>
    <property type="project" value="InterPro"/>
</dbReference>
<dbReference type="Pfam" id="PF02655">
    <property type="entry name" value="ATP-grasp_3"/>
    <property type="match status" value="1"/>
</dbReference>
<protein>
    <recommendedName>
        <fullName evidence="5">ATP-grasp domain-containing protein</fullName>
    </recommendedName>
</protein>
<proteinExistence type="predicted"/>
<dbReference type="EMBL" id="CP000828">
    <property type="protein sequence ID" value="ABW30624.1"/>
    <property type="molecule type" value="Genomic_DNA"/>
</dbReference>
<evidence type="ECO:0000256" key="4">
    <source>
        <dbReference type="PROSITE-ProRule" id="PRU00409"/>
    </source>
</evidence>
<dbReference type="PROSITE" id="PS50975">
    <property type="entry name" value="ATP_GRASP"/>
    <property type="match status" value="1"/>
</dbReference>
<evidence type="ECO:0000256" key="1">
    <source>
        <dbReference type="ARBA" id="ARBA00022598"/>
    </source>
</evidence>
<dbReference type="SUPFAM" id="SSF56059">
    <property type="entry name" value="Glutathione synthetase ATP-binding domain-like"/>
    <property type="match status" value="1"/>
</dbReference>
<dbReference type="InterPro" id="IPR052032">
    <property type="entry name" value="ATP-dep_AA_Ligase"/>
</dbReference>
<dbReference type="GO" id="GO:0005524">
    <property type="term" value="F:ATP binding"/>
    <property type="evidence" value="ECO:0007669"/>
    <property type="project" value="UniProtKB-UniRule"/>
</dbReference>
<dbReference type="GO" id="GO:0016874">
    <property type="term" value="F:ligase activity"/>
    <property type="evidence" value="ECO:0007669"/>
    <property type="project" value="UniProtKB-KW"/>
</dbReference>
<dbReference type="InterPro" id="IPR011761">
    <property type="entry name" value="ATP-grasp"/>
</dbReference>
<dbReference type="PANTHER" id="PTHR43585:SF2">
    <property type="entry name" value="ATP-GRASP ENZYME FSQD"/>
    <property type="match status" value="1"/>
</dbReference>
<evidence type="ECO:0000313" key="7">
    <source>
        <dbReference type="Proteomes" id="UP000000268"/>
    </source>
</evidence>
<keyword evidence="7" id="KW-1185">Reference proteome</keyword>
<dbReference type="Gene3D" id="3.40.50.20">
    <property type="match status" value="1"/>
</dbReference>
<name>B0CG71_ACAM1</name>
<accession>B0CG71</accession>